<sequence>CFAYGLSVVSCFRSMKKLWSSIEKKGWRKKKTNGMGKKSLTLPCICSPTHWQLPVAEGRVLTYRWTPPTSNCHPTEPLALMEVVLLYHTKLRLSPVKSTIPPLLLRKVEIRFKALKLQLTLLRSPPRGNLLVPPARLGCICVLAQLPLKEKRNFRDTFTTHTIIRMLELDKGYFIIYPQANSLGTRVELLNIDLYIMADTGCISTTKRVPTQSGRSHHCTAVCA</sequence>
<dbReference type="Proteomes" id="UP000693946">
    <property type="component" value="Linkage Group LG12"/>
</dbReference>
<evidence type="ECO:0000313" key="1">
    <source>
        <dbReference type="EMBL" id="KAG7518217.1"/>
    </source>
</evidence>
<keyword evidence="2" id="KW-1185">Reference proteome</keyword>
<comment type="caution">
    <text evidence="1">The sequence shown here is derived from an EMBL/GenBank/DDBJ whole genome shotgun (WGS) entry which is preliminary data.</text>
</comment>
<evidence type="ECO:0000313" key="2">
    <source>
        <dbReference type="Proteomes" id="UP000693946"/>
    </source>
</evidence>
<organism evidence="1 2">
    <name type="scientific">Solea senegalensis</name>
    <name type="common">Senegalese sole</name>
    <dbReference type="NCBI Taxonomy" id="28829"/>
    <lineage>
        <taxon>Eukaryota</taxon>
        <taxon>Metazoa</taxon>
        <taxon>Chordata</taxon>
        <taxon>Craniata</taxon>
        <taxon>Vertebrata</taxon>
        <taxon>Euteleostomi</taxon>
        <taxon>Actinopterygii</taxon>
        <taxon>Neopterygii</taxon>
        <taxon>Teleostei</taxon>
        <taxon>Neoteleostei</taxon>
        <taxon>Acanthomorphata</taxon>
        <taxon>Carangaria</taxon>
        <taxon>Pleuronectiformes</taxon>
        <taxon>Pleuronectoidei</taxon>
        <taxon>Soleidae</taxon>
        <taxon>Solea</taxon>
    </lineage>
</organism>
<reference evidence="1 2" key="1">
    <citation type="journal article" date="2021" name="Sci. Rep.">
        <title>Chromosome anchoring in Senegalese sole (Solea senegalensis) reveals sex-associated markers and genome rearrangements in flatfish.</title>
        <authorList>
            <person name="Guerrero-Cozar I."/>
            <person name="Gomez-Garrido J."/>
            <person name="Berbel C."/>
            <person name="Martinez-Blanch J.F."/>
            <person name="Alioto T."/>
            <person name="Claros M.G."/>
            <person name="Gagnaire P.A."/>
            <person name="Manchado M."/>
        </authorList>
    </citation>
    <scope>NUCLEOTIDE SEQUENCE [LARGE SCALE GENOMIC DNA]</scope>
    <source>
        <strain evidence="1">Sse05_10M</strain>
    </source>
</reference>
<proteinExistence type="predicted"/>
<dbReference type="AlphaFoldDB" id="A0AAV6SPF0"/>
<gene>
    <name evidence="1" type="ORF">JOB18_028725</name>
</gene>
<feature type="non-terminal residue" evidence="1">
    <location>
        <position position="1"/>
    </location>
</feature>
<name>A0AAV6SPF0_SOLSE</name>
<accession>A0AAV6SPF0</accession>
<feature type="non-terminal residue" evidence="1">
    <location>
        <position position="224"/>
    </location>
</feature>
<protein>
    <submittedName>
        <fullName evidence="1">Uncharacterized protein</fullName>
    </submittedName>
</protein>
<dbReference type="EMBL" id="JAGKHQ010000004">
    <property type="protein sequence ID" value="KAG7518217.1"/>
    <property type="molecule type" value="Genomic_DNA"/>
</dbReference>